<protein>
    <submittedName>
        <fullName evidence="1">Toxin-antitoxin system antitoxin subunit</fullName>
    </submittedName>
</protein>
<keyword evidence="2" id="KW-1185">Reference proteome</keyword>
<evidence type="ECO:0000313" key="1">
    <source>
        <dbReference type="EMBL" id="NEG79372.1"/>
    </source>
</evidence>
<gene>
    <name evidence="1" type="ORF">GFD22_10425</name>
</gene>
<organism evidence="1 2">
    <name type="scientific">Bifidobacterium avesanii</name>
    <dbReference type="NCBI Taxonomy" id="1798157"/>
    <lineage>
        <taxon>Bacteria</taxon>
        <taxon>Bacillati</taxon>
        <taxon>Actinomycetota</taxon>
        <taxon>Actinomycetes</taxon>
        <taxon>Bifidobacteriales</taxon>
        <taxon>Bifidobacteriaceae</taxon>
        <taxon>Bifidobacterium</taxon>
    </lineage>
</organism>
<name>A0A7K3TK07_9BIFI</name>
<evidence type="ECO:0000313" key="2">
    <source>
        <dbReference type="Proteomes" id="UP000469763"/>
    </source>
</evidence>
<comment type="caution">
    <text evidence="1">The sequence shown here is derived from an EMBL/GenBank/DDBJ whole genome shotgun (WGS) entry which is preliminary data.</text>
</comment>
<accession>A0A7K3TK07</accession>
<reference evidence="1 2" key="1">
    <citation type="submission" date="2019-10" db="EMBL/GenBank/DDBJ databases">
        <title>Bifidobacterium from non-human primates.</title>
        <authorList>
            <person name="Modesto M."/>
        </authorList>
    </citation>
    <scope>NUCLEOTIDE SEQUENCE [LARGE SCALE GENOMIC DNA]</scope>
    <source>
        <strain evidence="1 2">TREC</strain>
    </source>
</reference>
<dbReference type="RefSeq" id="WP_152351279.1">
    <property type="nucleotide sequence ID" value="NZ_WBSN01000035.1"/>
</dbReference>
<sequence length="87" mass="9938">MGGTWSYKEEITNRGEINELFGVTDEQLDHMSEEYESGNWEGGVGMVGPGRPRIHDEEMETISFRLTKSRMNTIDARAKRNGETRSQ</sequence>
<dbReference type="OrthoDB" id="3176518at2"/>
<dbReference type="EMBL" id="WHZY01000027">
    <property type="protein sequence ID" value="NEG79372.1"/>
    <property type="molecule type" value="Genomic_DNA"/>
</dbReference>
<proteinExistence type="predicted"/>
<dbReference type="Proteomes" id="UP000469763">
    <property type="component" value="Unassembled WGS sequence"/>
</dbReference>
<dbReference type="AlphaFoldDB" id="A0A7K3TK07"/>